<sequence>MICFISFMMMLGTIGALENNAISFKEAIIKSIFWLIIFGISSIRYWNKEDKRLLKRRITNFLNCLYLNRYKRKGELV</sequence>
<dbReference type="EMBL" id="BK014859">
    <property type="protein sequence ID" value="DAD79142.1"/>
    <property type="molecule type" value="Genomic_DNA"/>
</dbReference>
<reference evidence="1" key="1">
    <citation type="journal article" date="2021" name="Proc. Natl. Acad. Sci. U.S.A.">
        <title>A Catalog of Tens of Thousands of Viruses from Human Metagenomes Reveals Hidden Associations with Chronic Diseases.</title>
        <authorList>
            <person name="Tisza M.J."/>
            <person name="Buck C.B."/>
        </authorList>
    </citation>
    <scope>NUCLEOTIDE SEQUENCE</scope>
    <source>
        <strain evidence="1">CtsDY37</strain>
    </source>
</reference>
<organism evidence="1">
    <name type="scientific">Siphoviridae sp. ctsDY37</name>
    <dbReference type="NCBI Taxonomy" id="2826483"/>
    <lineage>
        <taxon>Viruses</taxon>
        <taxon>Duplodnaviria</taxon>
        <taxon>Heunggongvirae</taxon>
        <taxon>Uroviricota</taxon>
        <taxon>Caudoviricetes</taxon>
    </lineage>
</organism>
<accession>A0A8S5MA73</accession>
<proteinExistence type="predicted"/>
<protein>
    <submittedName>
        <fullName evidence="1">Uncharacterized protein</fullName>
    </submittedName>
</protein>
<evidence type="ECO:0000313" key="1">
    <source>
        <dbReference type="EMBL" id="DAD79142.1"/>
    </source>
</evidence>
<name>A0A8S5MA73_9CAUD</name>